<feature type="compositionally biased region" description="Acidic residues" evidence="5">
    <location>
        <begin position="169"/>
        <end position="178"/>
    </location>
</feature>
<dbReference type="OrthoDB" id="277832at2759"/>
<evidence type="ECO:0000313" key="7">
    <source>
        <dbReference type="EMBL" id="KAG0491549.1"/>
    </source>
</evidence>
<evidence type="ECO:0000256" key="4">
    <source>
        <dbReference type="PROSITE-ProRule" id="PRU00267"/>
    </source>
</evidence>
<evidence type="ECO:0000256" key="5">
    <source>
        <dbReference type="SAM" id="MobiDB-lite"/>
    </source>
</evidence>
<comment type="subcellular location">
    <subcellularLocation>
        <location evidence="1">Nucleus</location>
    </subcellularLocation>
</comment>
<evidence type="ECO:0000256" key="2">
    <source>
        <dbReference type="ARBA" id="ARBA00023125"/>
    </source>
</evidence>
<dbReference type="PROSITE" id="PS50118">
    <property type="entry name" value="HMG_BOX_2"/>
    <property type="match status" value="1"/>
</dbReference>
<evidence type="ECO:0000259" key="6">
    <source>
        <dbReference type="PROSITE" id="PS50118"/>
    </source>
</evidence>
<protein>
    <recommendedName>
        <fullName evidence="6">HMG box domain-containing protein</fullName>
    </recommendedName>
</protein>
<keyword evidence="2 4" id="KW-0238">DNA-binding</keyword>
<dbReference type="EMBL" id="JADCNL010000002">
    <property type="protein sequence ID" value="KAG0491549.1"/>
    <property type="molecule type" value="Genomic_DNA"/>
</dbReference>
<dbReference type="PANTHER" id="PTHR46261">
    <property type="entry name" value="HIGH MOBILITY GROUP B PROTEIN 4-RELATED"/>
    <property type="match status" value="1"/>
</dbReference>
<feature type="domain" description="HMG box" evidence="6">
    <location>
        <begin position="99"/>
        <end position="150"/>
    </location>
</feature>
<evidence type="ECO:0000313" key="8">
    <source>
        <dbReference type="Proteomes" id="UP000636800"/>
    </source>
</evidence>
<name>A0A835RM19_VANPL</name>
<dbReference type="Pfam" id="PF00505">
    <property type="entry name" value="HMG_box"/>
    <property type="match status" value="1"/>
</dbReference>
<dbReference type="Proteomes" id="UP000636800">
    <property type="component" value="Chromosome 2"/>
</dbReference>
<dbReference type="InterPro" id="IPR031061">
    <property type="entry name" value="HMGB_plant"/>
</dbReference>
<organism evidence="7 8">
    <name type="scientific">Vanilla planifolia</name>
    <name type="common">Vanilla</name>
    <dbReference type="NCBI Taxonomy" id="51239"/>
    <lineage>
        <taxon>Eukaryota</taxon>
        <taxon>Viridiplantae</taxon>
        <taxon>Streptophyta</taxon>
        <taxon>Embryophyta</taxon>
        <taxon>Tracheophyta</taxon>
        <taxon>Spermatophyta</taxon>
        <taxon>Magnoliopsida</taxon>
        <taxon>Liliopsida</taxon>
        <taxon>Asparagales</taxon>
        <taxon>Orchidaceae</taxon>
        <taxon>Vanilloideae</taxon>
        <taxon>Vanilleae</taxon>
        <taxon>Vanilla</taxon>
    </lineage>
</organism>
<dbReference type="AlphaFoldDB" id="A0A835RM19"/>
<accession>A0A835RM19</accession>
<evidence type="ECO:0000256" key="1">
    <source>
        <dbReference type="ARBA" id="ARBA00004123"/>
    </source>
</evidence>
<dbReference type="SMART" id="SM00398">
    <property type="entry name" value="HMG"/>
    <property type="match status" value="1"/>
</dbReference>
<keyword evidence="8" id="KW-1185">Reference proteome</keyword>
<reference evidence="7 8" key="1">
    <citation type="journal article" date="2020" name="Nat. Food">
        <title>A phased Vanilla planifolia genome enables genetic improvement of flavour and production.</title>
        <authorList>
            <person name="Hasing T."/>
            <person name="Tang H."/>
            <person name="Brym M."/>
            <person name="Khazi F."/>
            <person name="Huang T."/>
            <person name="Chambers A.H."/>
        </authorList>
    </citation>
    <scope>NUCLEOTIDE SEQUENCE [LARGE SCALE GENOMIC DNA]</scope>
    <source>
        <tissue evidence="7">Leaf</tissue>
    </source>
</reference>
<gene>
    <name evidence="7" type="ORF">HPP92_004947</name>
</gene>
<feature type="region of interest" description="Disordered" evidence="5">
    <location>
        <begin position="117"/>
        <end position="178"/>
    </location>
</feature>
<dbReference type="Gene3D" id="1.10.30.10">
    <property type="entry name" value="High mobility group box domain"/>
    <property type="match status" value="1"/>
</dbReference>
<keyword evidence="3 4" id="KW-0539">Nucleus</keyword>
<dbReference type="InterPro" id="IPR036910">
    <property type="entry name" value="HMG_box_dom_sf"/>
</dbReference>
<comment type="caution">
    <text evidence="7">The sequence shown here is derived from an EMBL/GenBank/DDBJ whole genome shotgun (WGS) entry which is preliminary data.</text>
</comment>
<dbReference type="PANTHER" id="PTHR46261:SF35">
    <property type="entry name" value="HIGH MOBILITY GROUP B PROTEIN 4-RELATED"/>
    <property type="match status" value="1"/>
</dbReference>
<evidence type="ECO:0000256" key="3">
    <source>
        <dbReference type="ARBA" id="ARBA00023242"/>
    </source>
</evidence>
<dbReference type="SUPFAM" id="SSF47095">
    <property type="entry name" value="HMG-box"/>
    <property type="match status" value="1"/>
</dbReference>
<sequence length="178" mass="20053">MSSALQILSLRPRRQRSSRFSLWKPYMPARCFNGDASPLDVNTPKIGIANQPGATPSGSLVVRCQCLCLRCVYAFHFAFAFNVDHSLRLRLRFFFKRLFLAYREQFRKEFKEKNPKNKSVSVVGSAGGNKWKTMTESEKAPFVAKAKKFKDAKQGSGDEEASDKSKSEGEEDGGDELN</sequence>
<dbReference type="GO" id="GO:0003677">
    <property type="term" value="F:DNA binding"/>
    <property type="evidence" value="ECO:0007669"/>
    <property type="project" value="UniProtKB-UniRule"/>
</dbReference>
<feature type="DNA-binding region" description="HMG box" evidence="4">
    <location>
        <begin position="99"/>
        <end position="150"/>
    </location>
</feature>
<dbReference type="InterPro" id="IPR009071">
    <property type="entry name" value="HMG_box_dom"/>
</dbReference>
<proteinExistence type="predicted"/>
<dbReference type="GO" id="GO:0005634">
    <property type="term" value="C:nucleus"/>
    <property type="evidence" value="ECO:0007669"/>
    <property type="project" value="UniProtKB-SubCell"/>
</dbReference>